<keyword evidence="1" id="KW-1133">Transmembrane helix</keyword>
<dbReference type="HOGENOM" id="CLU_123721_2_1_11"/>
<reference evidence="4 6" key="2">
    <citation type="submission" date="2018-08" db="EMBL/GenBank/DDBJ databases">
        <title>Genome Sequence of Clavibacter michiganensis Subspecies type strains, and the Atypical Peach-Colored Strains Isolated from Tomato.</title>
        <authorList>
            <person name="Osdaghi E."/>
            <person name="Portier P."/>
            <person name="Briand M."/>
            <person name="Jacques M.-A."/>
        </authorList>
    </citation>
    <scope>NUCLEOTIDE SEQUENCE [LARGE SCALE GENOMIC DNA]</scope>
    <source>
        <strain evidence="4 6">CFBP 6488</strain>
    </source>
</reference>
<dbReference type="AlphaFoldDB" id="A0A0D5CG98"/>
<dbReference type="Pfam" id="PF07811">
    <property type="entry name" value="TadE"/>
    <property type="match status" value="1"/>
</dbReference>
<feature type="domain" description="TadE-like" evidence="2">
    <location>
        <begin position="6"/>
        <end position="48"/>
    </location>
</feature>
<name>A0A0D5CG98_9MICO</name>
<evidence type="ECO:0000256" key="1">
    <source>
        <dbReference type="SAM" id="Phobius"/>
    </source>
</evidence>
<dbReference type="RefSeq" id="WP_045527417.1">
    <property type="nucleotide sequence ID" value="NZ_CP011043.1"/>
</dbReference>
<dbReference type="EMBL" id="CP011043">
    <property type="protein sequence ID" value="AJW78651.1"/>
    <property type="molecule type" value="Genomic_DNA"/>
</dbReference>
<dbReference type="InterPro" id="IPR012495">
    <property type="entry name" value="TadE-like_dom"/>
</dbReference>
<proteinExistence type="predicted"/>
<dbReference type="PATRIC" id="fig|33014.5.peg.1139"/>
<gene>
    <name evidence="4" type="ORF">DZF93_10770</name>
    <name evidence="3" type="ORF">VO01_05470</name>
</gene>
<feature type="transmembrane region" description="Helical" evidence="1">
    <location>
        <begin position="12"/>
        <end position="33"/>
    </location>
</feature>
<evidence type="ECO:0000313" key="6">
    <source>
        <dbReference type="Proteomes" id="UP000266634"/>
    </source>
</evidence>
<protein>
    <submittedName>
        <fullName evidence="3 4">Pilus assembly protein</fullName>
    </submittedName>
</protein>
<dbReference type="OrthoDB" id="3826566at2"/>
<evidence type="ECO:0000313" key="4">
    <source>
        <dbReference type="EMBL" id="RIJ27037.1"/>
    </source>
</evidence>
<keyword evidence="1" id="KW-0812">Transmembrane</keyword>
<reference evidence="3 5" key="1">
    <citation type="journal article" date="2015" name="Genome Announc.">
        <title>Complete Genome Sequence of Clavibacter michiganensis subsp. insidiosus R1-1 Using PacBio Single-Molecule Real-Time Technology.</title>
        <authorList>
            <person name="Lu Y."/>
            <person name="Samac D.A."/>
            <person name="Glazebrook J."/>
            <person name="Ishimaru C.A."/>
        </authorList>
    </citation>
    <scope>NUCLEOTIDE SEQUENCE [LARGE SCALE GENOMIC DNA]</scope>
    <source>
        <strain evidence="3 5">R1-1</strain>
    </source>
</reference>
<keyword evidence="1" id="KW-0472">Membrane</keyword>
<dbReference type="Proteomes" id="UP000032604">
    <property type="component" value="Chromosome"/>
</dbReference>
<organism evidence="3 5">
    <name type="scientific">Clavibacter michiganensis subsp. insidiosus</name>
    <dbReference type="NCBI Taxonomy" id="33014"/>
    <lineage>
        <taxon>Bacteria</taxon>
        <taxon>Bacillati</taxon>
        <taxon>Actinomycetota</taxon>
        <taxon>Actinomycetes</taxon>
        <taxon>Micrococcales</taxon>
        <taxon>Microbacteriaceae</taxon>
        <taxon>Clavibacter</taxon>
    </lineage>
</organism>
<dbReference type="KEGG" id="cmh:VO01_05470"/>
<evidence type="ECO:0000313" key="3">
    <source>
        <dbReference type="EMBL" id="AJW78651.1"/>
    </source>
</evidence>
<dbReference type="Proteomes" id="UP000266634">
    <property type="component" value="Unassembled WGS sequence"/>
</dbReference>
<accession>A0A0D5CG98</accession>
<sequence length="125" mass="12754">MRDDRGSAPAEFVMVGALLVVLALSVVQLALALHVRTTVLDAAAEGARTAALAGATRADGVERTRELITTAVGPRYAEDVTAGTGTVLGHAVVSVTVRTTMPLIGLLGVDRGLEVTGHAAVERLG</sequence>
<dbReference type="EMBL" id="QWEA01000433">
    <property type="protein sequence ID" value="RIJ27037.1"/>
    <property type="molecule type" value="Genomic_DNA"/>
</dbReference>
<evidence type="ECO:0000313" key="5">
    <source>
        <dbReference type="Proteomes" id="UP000032604"/>
    </source>
</evidence>
<evidence type="ECO:0000259" key="2">
    <source>
        <dbReference type="Pfam" id="PF07811"/>
    </source>
</evidence>